<evidence type="ECO:0000313" key="7">
    <source>
        <dbReference type="EMBL" id="KAJ3576186.1"/>
    </source>
</evidence>
<dbReference type="PANTHER" id="PTHR45922:SF1">
    <property type="entry name" value="CLEAVAGE AND POLYADENYLATION SPECIFICITY FACTOR SUBUNIT 2"/>
    <property type="match status" value="1"/>
</dbReference>
<sequence length="920" mass="102318">MITFTPLSGAARSDTASPLSYLLQVDDVRILLDCGSPDWSPENVSTSAESGEEPKYPWSEYCNTLQEIAPTIDLVLLSHGDLAHSGLYPYAYSRWGLKATAYSTLPVQAMGKIAAIEDVEGIRDEQEIGDEPIPESERNGIHPEENGEVPRQPTPKSQTKTGRYISTLVEVQDAFEHLNTLRYSQPTHLQGKCQGITITPFNAGHSLGGTIWKIRSPTSGTIIYAVHLNHMKERHLDGTVLRNAGGGIFEPLARPDLLITDADRANVITSRRKDRDAALIDTITATLSSRSSLLLPCDSSTRILELLVLLDQHWNYSRLGYPICLLSRTGKDMLAFVRSMMEWLGGTISKEDMGEETGKERNKRKRDDDDENDALGALALRFKHLEFFPNPQALLQRYSSRDPKLILAVPASLSHGPSRNMFADFAAVPDNVVLLTSRGDEGTLGRALFDRWNDRQRGDDKWDKGKIGSNIMLDGSLHLTMHNKVPLQGAELEAYLEQEKEKKDKEAAQQAAIARNQRMLEADEDESDSDSDSDGEEEDEVRKALEGDMDVDDDDNRNSRRRKKDNLDSADWAMDGDEGLTKQYLSFDIYLKGNVSRATSFFKSAGAQVQRFRMFPYVEKKRRVDEYGETIDVGMWLRKGKALEEEAESDEIKDYKRKLQEEEEARKMKEPPSKYVTSEIDVQLACRLLFVDLEGLNDGRAVKTIVPQVNPRKMILVSSSEAATSSLIDSCSNIRAMTKDIYAPSVGESIQIGQQTNTFSISISEDLLASLRMSRFEDNEIGYIRGRVVAHATSTIPTLESASSIPAPTNRNEVSEIPQNRVLGSRPRVALPHSTMIGELKLTALKSKLAAINIQAELIGEGVLICGGSKQDDDDDSAIEDTVAVRKNAKGSVELEGNVSELYYKVRREIYNLHALVAAS</sequence>
<keyword evidence="3 4" id="KW-0539">Nucleus</keyword>
<dbReference type="AlphaFoldDB" id="A0AAD5W6P0"/>
<reference evidence="7" key="1">
    <citation type="submission" date="2022-07" db="EMBL/GenBank/DDBJ databases">
        <title>Genome Sequence of Leucocoprinus birnbaumii.</title>
        <authorList>
            <person name="Buettner E."/>
        </authorList>
    </citation>
    <scope>NUCLEOTIDE SEQUENCE</scope>
    <source>
        <strain evidence="7">VT141</strain>
    </source>
</reference>
<feature type="region of interest" description="Disordered" evidence="5">
    <location>
        <begin position="128"/>
        <end position="159"/>
    </location>
</feature>
<feature type="region of interest" description="Disordered" evidence="5">
    <location>
        <begin position="498"/>
        <end position="574"/>
    </location>
</feature>
<comment type="similarity">
    <text evidence="4">Belongs to the metallo-beta-lactamase superfamily. RNA-metabolizing metallo-beta-lactamase-like family. CPSF2/YSH1 subfamily.</text>
</comment>
<dbReference type="SUPFAM" id="SSF56281">
    <property type="entry name" value="Metallo-hydrolase/oxidoreductase"/>
    <property type="match status" value="1"/>
</dbReference>
<feature type="compositionally biased region" description="Acidic residues" evidence="5">
    <location>
        <begin position="522"/>
        <end position="539"/>
    </location>
</feature>
<feature type="domain" description="Beta-Casp" evidence="6">
    <location>
        <begin position="303"/>
        <end position="448"/>
    </location>
</feature>
<dbReference type="Gene3D" id="3.60.15.10">
    <property type="entry name" value="Ribonuclease Z/Hydroxyacylglutathione hydrolase-like"/>
    <property type="match status" value="1"/>
</dbReference>
<gene>
    <name evidence="7" type="ORF">NP233_g602</name>
</gene>
<accession>A0AAD5W6P0</accession>
<feature type="compositionally biased region" description="Basic and acidic residues" evidence="5">
    <location>
        <begin position="349"/>
        <end position="360"/>
    </location>
</feature>
<evidence type="ECO:0000256" key="2">
    <source>
        <dbReference type="ARBA" id="ARBA00022664"/>
    </source>
</evidence>
<organism evidence="7 8">
    <name type="scientific">Leucocoprinus birnbaumii</name>
    <dbReference type="NCBI Taxonomy" id="56174"/>
    <lineage>
        <taxon>Eukaryota</taxon>
        <taxon>Fungi</taxon>
        <taxon>Dikarya</taxon>
        <taxon>Basidiomycota</taxon>
        <taxon>Agaricomycotina</taxon>
        <taxon>Agaricomycetes</taxon>
        <taxon>Agaricomycetidae</taxon>
        <taxon>Agaricales</taxon>
        <taxon>Agaricineae</taxon>
        <taxon>Agaricaceae</taxon>
        <taxon>Leucocoprinus</taxon>
    </lineage>
</organism>
<dbReference type="GO" id="GO:0006398">
    <property type="term" value="P:mRNA 3'-end processing by stem-loop binding and cleavage"/>
    <property type="evidence" value="ECO:0007669"/>
    <property type="project" value="InterPro"/>
</dbReference>
<dbReference type="InterPro" id="IPR001279">
    <property type="entry name" value="Metallo-B-lactamas"/>
</dbReference>
<dbReference type="InterPro" id="IPR027075">
    <property type="entry name" value="CPSF2"/>
</dbReference>
<feature type="region of interest" description="Disordered" evidence="5">
    <location>
        <begin position="349"/>
        <end position="370"/>
    </location>
</feature>
<evidence type="ECO:0000256" key="4">
    <source>
        <dbReference type="RuleBase" id="RU365006"/>
    </source>
</evidence>
<keyword evidence="8" id="KW-1185">Reference proteome</keyword>
<evidence type="ECO:0000259" key="6">
    <source>
        <dbReference type="SMART" id="SM01027"/>
    </source>
</evidence>
<evidence type="ECO:0000256" key="5">
    <source>
        <dbReference type="SAM" id="MobiDB-lite"/>
    </source>
</evidence>
<evidence type="ECO:0000313" key="8">
    <source>
        <dbReference type="Proteomes" id="UP001213000"/>
    </source>
</evidence>
<dbReference type="Pfam" id="PF10996">
    <property type="entry name" value="Beta-Casp"/>
    <property type="match status" value="1"/>
</dbReference>
<keyword evidence="4" id="KW-0694">RNA-binding</keyword>
<feature type="compositionally biased region" description="Basic and acidic residues" evidence="5">
    <location>
        <begin position="498"/>
        <end position="507"/>
    </location>
</feature>
<dbReference type="InterPro" id="IPR022712">
    <property type="entry name" value="Beta_Casp"/>
</dbReference>
<dbReference type="SMART" id="SM01027">
    <property type="entry name" value="Beta-Casp"/>
    <property type="match status" value="1"/>
</dbReference>
<keyword evidence="2 4" id="KW-0507">mRNA processing</keyword>
<name>A0AAD5W6P0_9AGAR</name>
<dbReference type="Pfam" id="PF13299">
    <property type="entry name" value="CPSF100_C"/>
    <property type="match status" value="1"/>
</dbReference>
<dbReference type="Proteomes" id="UP001213000">
    <property type="component" value="Unassembled WGS sequence"/>
</dbReference>
<feature type="compositionally biased region" description="Basic and acidic residues" evidence="5">
    <location>
        <begin position="135"/>
        <end position="145"/>
    </location>
</feature>
<proteinExistence type="inferred from homology"/>
<protein>
    <recommendedName>
        <fullName evidence="4">Cleavage and polyadenylation specificity factor subunit 2</fullName>
    </recommendedName>
    <alternativeName>
        <fullName evidence="4">Cleavage and polyadenylation specificity factor 100 kDa subunit</fullName>
    </alternativeName>
</protein>
<dbReference type="InterPro" id="IPR035639">
    <property type="entry name" value="CPSF2_MBL"/>
</dbReference>
<comment type="caution">
    <text evidence="7">The sequence shown here is derived from an EMBL/GenBank/DDBJ whole genome shotgun (WGS) entry which is preliminary data.</text>
</comment>
<dbReference type="GO" id="GO:0005847">
    <property type="term" value="C:mRNA cleavage and polyadenylation specificity factor complex"/>
    <property type="evidence" value="ECO:0007669"/>
    <property type="project" value="InterPro"/>
</dbReference>
<comment type="subcellular location">
    <subcellularLocation>
        <location evidence="1 4">Nucleus</location>
    </subcellularLocation>
</comment>
<dbReference type="CDD" id="cd16293">
    <property type="entry name" value="CPSF2-like_MBL-fold"/>
    <property type="match status" value="1"/>
</dbReference>
<dbReference type="InterPro" id="IPR025069">
    <property type="entry name" value="Cpsf2_C"/>
</dbReference>
<dbReference type="InterPro" id="IPR036866">
    <property type="entry name" value="RibonucZ/Hydroxyglut_hydro"/>
</dbReference>
<dbReference type="EMBL" id="JANIEX010000017">
    <property type="protein sequence ID" value="KAJ3576186.1"/>
    <property type="molecule type" value="Genomic_DNA"/>
</dbReference>
<dbReference type="GO" id="GO:0003723">
    <property type="term" value="F:RNA binding"/>
    <property type="evidence" value="ECO:0007669"/>
    <property type="project" value="UniProtKB-KW"/>
</dbReference>
<dbReference type="Pfam" id="PF16661">
    <property type="entry name" value="Lactamase_B_6"/>
    <property type="match status" value="1"/>
</dbReference>
<evidence type="ECO:0000256" key="3">
    <source>
        <dbReference type="ARBA" id="ARBA00023242"/>
    </source>
</evidence>
<dbReference type="PANTHER" id="PTHR45922">
    <property type="entry name" value="CLEAVAGE AND POLYADENYLATION SPECIFICITY FACTOR SUBUNIT 2"/>
    <property type="match status" value="1"/>
</dbReference>
<evidence type="ECO:0000256" key="1">
    <source>
        <dbReference type="ARBA" id="ARBA00004123"/>
    </source>
</evidence>